<dbReference type="InterPro" id="IPR029058">
    <property type="entry name" value="AB_hydrolase_fold"/>
</dbReference>
<dbReference type="GO" id="GO:0042619">
    <property type="term" value="P:poly-hydroxybutyrate biosynthetic process"/>
    <property type="evidence" value="ECO:0007669"/>
    <property type="project" value="InterPro"/>
</dbReference>
<keyword evidence="8" id="KW-1185">Reference proteome</keyword>
<evidence type="ECO:0000313" key="7">
    <source>
        <dbReference type="EMBL" id="EFV95289.1"/>
    </source>
</evidence>
<proteinExistence type="predicted"/>
<dbReference type="HOGENOM" id="CLU_017387_1_0_4"/>
<dbReference type="eggNOG" id="COG3243">
    <property type="taxonomic scope" value="Bacteria"/>
</dbReference>
<evidence type="ECO:0000259" key="6">
    <source>
        <dbReference type="Pfam" id="PF07167"/>
    </source>
</evidence>
<evidence type="ECO:0000313" key="8">
    <source>
        <dbReference type="Proteomes" id="UP000011021"/>
    </source>
</evidence>
<feature type="domain" description="Poly-beta-hydroxybutyrate polymerase N-terminal" evidence="6">
    <location>
        <begin position="70"/>
        <end position="236"/>
    </location>
</feature>
<dbReference type="SUPFAM" id="SSF53474">
    <property type="entry name" value="alpha/beta-Hydrolases"/>
    <property type="match status" value="1"/>
</dbReference>
<keyword evidence="4" id="KW-0012">Acyltransferase</keyword>
<dbReference type="InterPro" id="IPR010963">
    <property type="entry name" value="PHA_synth_I"/>
</dbReference>
<protein>
    <submittedName>
        <fullName evidence="7">Poly(R)-hydroxyalkanoic acid synthase, class I</fullName>
    </submittedName>
</protein>
<dbReference type="PANTHER" id="PTHR36837">
    <property type="entry name" value="POLY(3-HYDROXYALKANOATE) POLYMERASE SUBUNIT PHAC"/>
    <property type="match status" value="1"/>
</dbReference>
<dbReference type="Proteomes" id="UP000011021">
    <property type="component" value="Unassembled WGS sequence"/>
</dbReference>
<keyword evidence="2" id="KW-0963">Cytoplasm</keyword>
<dbReference type="RefSeq" id="WP_005672931.1">
    <property type="nucleotide sequence ID" value="NZ_CP146288.1"/>
</dbReference>
<dbReference type="GO" id="GO:0016746">
    <property type="term" value="F:acyltransferase activity"/>
    <property type="evidence" value="ECO:0007669"/>
    <property type="project" value="UniProtKB-KW"/>
</dbReference>
<feature type="region of interest" description="Disordered" evidence="5">
    <location>
        <begin position="1"/>
        <end position="32"/>
    </location>
</feature>
<evidence type="ECO:0000256" key="2">
    <source>
        <dbReference type="ARBA" id="ARBA00022490"/>
    </source>
</evidence>
<dbReference type="STRING" id="887898.HMPREF0551_0777"/>
<comment type="caution">
    <text evidence="7">The sequence shown here is derived from an EMBL/GenBank/DDBJ whole genome shotgun (WGS) entry which is preliminary data.</text>
</comment>
<dbReference type="PANTHER" id="PTHR36837:SF5">
    <property type="entry name" value="POLY-3-HYDROXYBUTYRATE SYNTHASE"/>
    <property type="match status" value="1"/>
</dbReference>
<keyword evidence="3" id="KW-0808">Transferase</keyword>
<name>E7RWB4_9BURK</name>
<comment type="subcellular location">
    <subcellularLocation>
        <location evidence="1">Cytoplasm</location>
    </subcellularLocation>
</comment>
<evidence type="ECO:0000256" key="3">
    <source>
        <dbReference type="ARBA" id="ARBA00022679"/>
    </source>
</evidence>
<gene>
    <name evidence="7" type="primary">phaC</name>
    <name evidence="7" type="ORF">HMPREF0551_0777</name>
</gene>
<dbReference type="InterPro" id="IPR010941">
    <property type="entry name" value="PhaC_N"/>
</dbReference>
<organism evidence="7 8">
    <name type="scientific">Lautropia mirabilis ATCC 51599</name>
    <dbReference type="NCBI Taxonomy" id="887898"/>
    <lineage>
        <taxon>Bacteria</taxon>
        <taxon>Pseudomonadati</taxon>
        <taxon>Pseudomonadota</taxon>
        <taxon>Betaproteobacteria</taxon>
        <taxon>Burkholderiales</taxon>
        <taxon>Burkholderiaceae</taxon>
        <taxon>Lautropia</taxon>
    </lineage>
</organism>
<evidence type="ECO:0000256" key="4">
    <source>
        <dbReference type="ARBA" id="ARBA00023315"/>
    </source>
</evidence>
<sequence>MATTSPSARKRKKPRAGTPPQQAKRPDTKATAPTWHIDPEALSALQAEFMQRFQAQLNQQMSGAAPELGNDRRFAAEAWQKQPLFGWQVAWYRFHSEFLQRSAALVQSDERTQDRLRFAVQQWVDAVSPANFLATNPDAQQRMIETQGESLRQGIQNLLNDLQQGRISQTPADAFEVGRNVCTTPGTVIYQNELVQLIQYQPGTPSVGERPLLIIPPAINKYYILDLQPSNSFIGHAVAEGHTVFVVSWRNIQDPGCTLGWDDYLQKGIVDPIHVVQAISGQPTINLLGFCIGGTLLCTALAALAAKGEKPAASLTLLTTLLDSTHPGVLGIFIDEMQLALREGTIGQRGIMPGKDLALTFNFLRPNELVWNYVVGNYLKGETPPPFDLLYWNSDSTNLAGPMFCTYLRHLYLQNELVQPGVFQSLGEAIDLRRIDVPTYVLCAREDHIVPWQGGYESAQALGGKPRFVLAASGHIAGVVNPPAKQKRSYATGPDIAGLTPEQWQAQGEEHAGSWWPDWYQWLESYQGKAVPAPTAPGSAQYPPIEPAPGRYVKERI</sequence>
<dbReference type="EMBL" id="AEQP01000003">
    <property type="protein sequence ID" value="EFV95289.1"/>
    <property type="molecule type" value="Genomic_DNA"/>
</dbReference>
<dbReference type="AlphaFoldDB" id="E7RWB4"/>
<dbReference type="InterPro" id="IPR051321">
    <property type="entry name" value="PHA/PHB_synthase"/>
</dbReference>
<dbReference type="Pfam" id="PF07167">
    <property type="entry name" value="PhaC_N"/>
    <property type="match status" value="1"/>
</dbReference>
<reference evidence="7 8" key="1">
    <citation type="submission" date="2010-12" db="EMBL/GenBank/DDBJ databases">
        <authorList>
            <person name="Muzny D."/>
            <person name="Qin X."/>
            <person name="Deng J."/>
            <person name="Jiang H."/>
            <person name="Liu Y."/>
            <person name="Qu J."/>
            <person name="Song X.-Z."/>
            <person name="Zhang L."/>
            <person name="Thornton R."/>
            <person name="Coyle M."/>
            <person name="Francisco L."/>
            <person name="Jackson L."/>
            <person name="Javaid M."/>
            <person name="Korchina V."/>
            <person name="Kovar C."/>
            <person name="Mata R."/>
            <person name="Mathew T."/>
            <person name="Ngo R."/>
            <person name="Nguyen L."/>
            <person name="Nguyen N."/>
            <person name="Okwuonu G."/>
            <person name="Ongeri F."/>
            <person name="Pham C."/>
            <person name="Simmons D."/>
            <person name="Wilczek-Boney K."/>
            <person name="Hale W."/>
            <person name="Jakkamsetti A."/>
            <person name="Pham P."/>
            <person name="Ruth R."/>
            <person name="San Lucas F."/>
            <person name="Warren J."/>
            <person name="Zhang J."/>
            <person name="Zhao Z."/>
            <person name="Zhou C."/>
            <person name="Zhu D."/>
            <person name="Lee S."/>
            <person name="Bess C."/>
            <person name="Blankenburg K."/>
            <person name="Forbes L."/>
            <person name="Fu Q."/>
            <person name="Gubbala S."/>
            <person name="Hirani K."/>
            <person name="Jayaseelan J.C."/>
            <person name="Lara F."/>
            <person name="Munidasa M."/>
            <person name="Palculict T."/>
            <person name="Patil S."/>
            <person name="Pu L.-L."/>
            <person name="Saada N."/>
            <person name="Tang L."/>
            <person name="Weissenberger G."/>
            <person name="Zhu Y."/>
            <person name="Hemphill L."/>
            <person name="Shang Y."/>
            <person name="Youmans B."/>
            <person name="Ayvaz T."/>
            <person name="Ross M."/>
            <person name="Santibanez J."/>
            <person name="Aqrawi P."/>
            <person name="Gross S."/>
            <person name="Joshi V."/>
            <person name="Fowler G."/>
            <person name="Nazareth L."/>
            <person name="Reid J."/>
            <person name="Worley K."/>
            <person name="Petrosino J."/>
            <person name="Highlander S."/>
            <person name="Gibbs R."/>
        </authorList>
    </citation>
    <scope>NUCLEOTIDE SEQUENCE [LARGE SCALE GENOMIC DNA]</scope>
    <source>
        <strain evidence="7 8">ATCC 51599</strain>
    </source>
</reference>
<dbReference type="NCBIfam" id="TIGR01838">
    <property type="entry name" value="PHA_synth_I"/>
    <property type="match status" value="1"/>
</dbReference>
<evidence type="ECO:0000256" key="1">
    <source>
        <dbReference type="ARBA" id="ARBA00004496"/>
    </source>
</evidence>
<dbReference type="Gene3D" id="3.40.50.1820">
    <property type="entry name" value="alpha/beta hydrolase"/>
    <property type="match status" value="1"/>
</dbReference>
<dbReference type="GO" id="GO:0005737">
    <property type="term" value="C:cytoplasm"/>
    <property type="evidence" value="ECO:0007669"/>
    <property type="project" value="UniProtKB-SubCell"/>
</dbReference>
<evidence type="ECO:0000256" key="5">
    <source>
        <dbReference type="SAM" id="MobiDB-lite"/>
    </source>
</evidence>
<accession>E7RWB4</accession>